<dbReference type="PANTHER" id="PTHR43033:SF1">
    <property type="entry name" value="TRNA(ILE)-LYSIDINE SYNTHASE-RELATED"/>
    <property type="match status" value="1"/>
</dbReference>
<keyword evidence="1 6" id="KW-0436">Ligase</keyword>
<dbReference type="InterPro" id="IPR012795">
    <property type="entry name" value="tRNA_Ile_lys_synt_N"/>
</dbReference>
<dbReference type="InterPro" id="IPR011063">
    <property type="entry name" value="TilS/TtcA_N"/>
</dbReference>
<evidence type="ECO:0000256" key="2">
    <source>
        <dbReference type="ARBA" id="ARBA00022694"/>
    </source>
</evidence>
<evidence type="ECO:0000313" key="9">
    <source>
        <dbReference type="Proteomes" id="UP000785783"/>
    </source>
</evidence>
<feature type="binding site" evidence="6">
    <location>
        <begin position="43"/>
        <end position="48"/>
    </location>
    <ligand>
        <name>ATP</name>
        <dbReference type="ChEBI" id="CHEBI:30616"/>
    </ligand>
</feature>
<dbReference type="Pfam" id="PF01171">
    <property type="entry name" value="ATP_bind_3"/>
    <property type="match status" value="1"/>
</dbReference>
<dbReference type="Proteomes" id="UP000785783">
    <property type="component" value="Unassembled WGS sequence"/>
</dbReference>
<gene>
    <name evidence="6 8" type="primary">tilS</name>
    <name evidence="8" type="ORF">ISQ19_03805</name>
</gene>
<dbReference type="AlphaFoldDB" id="A0A937L6Q8"/>
<dbReference type="Gene3D" id="3.40.50.620">
    <property type="entry name" value="HUPs"/>
    <property type="match status" value="1"/>
</dbReference>
<keyword evidence="3 6" id="KW-0547">Nucleotide-binding</keyword>
<dbReference type="EMBL" id="JADHOK010000037">
    <property type="protein sequence ID" value="MBL6761803.1"/>
    <property type="molecule type" value="Genomic_DNA"/>
</dbReference>
<comment type="subcellular location">
    <subcellularLocation>
        <location evidence="6">Cytoplasm</location>
    </subcellularLocation>
</comment>
<comment type="similarity">
    <text evidence="6">Belongs to the tRNA(Ile)-lysidine synthase family.</text>
</comment>
<dbReference type="InterPro" id="IPR012094">
    <property type="entry name" value="tRNA_Ile_lys_synt"/>
</dbReference>
<keyword evidence="6" id="KW-0963">Cytoplasm</keyword>
<sequence length="450" mass="48212">MKKSGPAVPPKSPSETTSELTGAAFLHRLQPYGADAHLALAVSGGGDSMGLLALAAETQKMSYAPRFTVLTVDHGLRPEAAGEAAQVAAACKRLGVPHVTLTADAALPDSGIQQQARRLRYRLMAAWCAEHGADALVLAHHRDDQAETVLMRMARGSGVSGLGGMAPRQTLQTEAGPLLLLRPFLQEAGATLKALAHAAALPVIEDPSNKDEQFERVRWRKLLPLLAAQGLSAERLAAMAEEMRSVQAALDKKLTGWLDAYADWHPYGVLCLPRQDFDALPLAHRQRLLGRFVQYFGGHKHPLKQKKSDRALAQIAGQGHGATVLGGALVRWRKAQLFIGREAAACAATTVASEGDWDHRFRVEAASQNPDLSLAALGAGGVNDLRARGGRFDTAIPAAYFAALPGVFDGEKLLGCPVLSAEMREVTDFRLSGVYSHTLYRDILRGGQGW</sequence>
<evidence type="ECO:0000259" key="7">
    <source>
        <dbReference type="Pfam" id="PF01171"/>
    </source>
</evidence>
<proteinExistence type="inferred from homology"/>
<dbReference type="PANTHER" id="PTHR43033">
    <property type="entry name" value="TRNA(ILE)-LYSIDINE SYNTHASE-RELATED"/>
    <property type="match status" value="1"/>
</dbReference>
<keyword evidence="4 6" id="KW-0067">ATP-binding</keyword>
<dbReference type="GO" id="GO:0005524">
    <property type="term" value="F:ATP binding"/>
    <property type="evidence" value="ECO:0007669"/>
    <property type="project" value="UniProtKB-UniRule"/>
</dbReference>
<protein>
    <recommendedName>
        <fullName evidence="6">tRNA(Ile)-lysidine synthase</fullName>
        <ecNumber evidence="6">6.3.4.19</ecNumber>
    </recommendedName>
    <alternativeName>
        <fullName evidence="6">tRNA(Ile)-2-lysyl-cytidine synthase</fullName>
    </alternativeName>
    <alternativeName>
        <fullName evidence="6">tRNA(Ile)-lysidine synthetase</fullName>
    </alternativeName>
</protein>
<feature type="domain" description="tRNA(Ile)-lysidine/2-thiocytidine synthase N-terminal" evidence="7">
    <location>
        <begin position="38"/>
        <end position="221"/>
    </location>
</feature>
<evidence type="ECO:0000256" key="3">
    <source>
        <dbReference type="ARBA" id="ARBA00022741"/>
    </source>
</evidence>
<accession>A0A937L6Q8</accession>
<comment type="caution">
    <text evidence="8">The sequence shown here is derived from an EMBL/GenBank/DDBJ whole genome shotgun (WGS) entry which is preliminary data.</text>
</comment>
<dbReference type="EC" id="6.3.4.19" evidence="6"/>
<keyword evidence="2 6" id="KW-0819">tRNA processing</keyword>
<comment type="catalytic activity">
    <reaction evidence="5 6">
        <text>cytidine(34) in tRNA(Ile2) + L-lysine + ATP = lysidine(34) in tRNA(Ile2) + AMP + diphosphate + H(+)</text>
        <dbReference type="Rhea" id="RHEA:43744"/>
        <dbReference type="Rhea" id="RHEA-COMP:10625"/>
        <dbReference type="Rhea" id="RHEA-COMP:10670"/>
        <dbReference type="ChEBI" id="CHEBI:15378"/>
        <dbReference type="ChEBI" id="CHEBI:30616"/>
        <dbReference type="ChEBI" id="CHEBI:32551"/>
        <dbReference type="ChEBI" id="CHEBI:33019"/>
        <dbReference type="ChEBI" id="CHEBI:82748"/>
        <dbReference type="ChEBI" id="CHEBI:83665"/>
        <dbReference type="ChEBI" id="CHEBI:456215"/>
        <dbReference type="EC" id="6.3.4.19"/>
    </reaction>
</comment>
<comment type="domain">
    <text evidence="6">The N-terminal region contains the highly conserved SGGXDS motif, predicted to be a P-loop motif involved in ATP binding.</text>
</comment>
<evidence type="ECO:0000256" key="6">
    <source>
        <dbReference type="HAMAP-Rule" id="MF_01161"/>
    </source>
</evidence>
<comment type="function">
    <text evidence="6">Ligates lysine onto the cytidine present at position 34 of the AUA codon-specific tRNA(Ile) that contains the anticodon CAU, in an ATP-dependent manner. Cytidine is converted to lysidine, thus changing the amino acid specificity of the tRNA from methionine to isoleucine.</text>
</comment>
<evidence type="ECO:0000256" key="1">
    <source>
        <dbReference type="ARBA" id="ARBA00022598"/>
    </source>
</evidence>
<dbReference type="CDD" id="cd01992">
    <property type="entry name" value="TilS_N"/>
    <property type="match status" value="1"/>
</dbReference>
<dbReference type="HAMAP" id="MF_01161">
    <property type="entry name" value="tRNA_Ile_lys_synt"/>
    <property type="match status" value="1"/>
</dbReference>
<reference evidence="8" key="1">
    <citation type="submission" date="2020-10" db="EMBL/GenBank/DDBJ databases">
        <title>Microbiome of the Black Sea water column analyzed by genome centric metagenomics.</title>
        <authorList>
            <person name="Cabello-Yeves P.J."/>
            <person name="Callieri C."/>
            <person name="Picazo A."/>
            <person name="Mehrshad M."/>
            <person name="Haro-Moreno J.M."/>
            <person name="Roda-Garcia J."/>
            <person name="Dzembekova N."/>
            <person name="Slabakova V."/>
            <person name="Slabakova N."/>
            <person name="Moncheva S."/>
            <person name="Rodriguez-Valera F."/>
        </authorList>
    </citation>
    <scope>NUCLEOTIDE SEQUENCE</scope>
    <source>
        <strain evidence="8">BS307-5m-G5</strain>
    </source>
</reference>
<dbReference type="InterPro" id="IPR014729">
    <property type="entry name" value="Rossmann-like_a/b/a_fold"/>
</dbReference>
<dbReference type="NCBIfam" id="TIGR02432">
    <property type="entry name" value="lysidine_TilS_N"/>
    <property type="match status" value="1"/>
</dbReference>
<dbReference type="GO" id="GO:0032267">
    <property type="term" value="F:tRNA(Ile)-lysidine synthase activity"/>
    <property type="evidence" value="ECO:0007669"/>
    <property type="project" value="UniProtKB-EC"/>
</dbReference>
<evidence type="ECO:0000256" key="5">
    <source>
        <dbReference type="ARBA" id="ARBA00048539"/>
    </source>
</evidence>
<organism evidence="8 9">
    <name type="scientific">PS1 clade bacterium</name>
    <dbReference type="NCBI Taxonomy" id="2175152"/>
    <lineage>
        <taxon>Bacteria</taxon>
        <taxon>Pseudomonadati</taxon>
        <taxon>Pseudomonadota</taxon>
        <taxon>Alphaproteobacteria</taxon>
        <taxon>PS1 clade</taxon>
    </lineage>
</organism>
<name>A0A937L6Q8_9PROT</name>
<dbReference type="GO" id="GO:0005737">
    <property type="term" value="C:cytoplasm"/>
    <property type="evidence" value="ECO:0007669"/>
    <property type="project" value="UniProtKB-SubCell"/>
</dbReference>
<dbReference type="SUPFAM" id="SSF52402">
    <property type="entry name" value="Adenine nucleotide alpha hydrolases-like"/>
    <property type="match status" value="1"/>
</dbReference>
<evidence type="ECO:0000256" key="4">
    <source>
        <dbReference type="ARBA" id="ARBA00022840"/>
    </source>
</evidence>
<evidence type="ECO:0000313" key="8">
    <source>
        <dbReference type="EMBL" id="MBL6761803.1"/>
    </source>
</evidence>
<dbReference type="GO" id="GO:0006400">
    <property type="term" value="P:tRNA modification"/>
    <property type="evidence" value="ECO:0007669"/>
    <property type="project" value="UniProtKB-UniRule"/>
</dbReference>